<proteinExistence type="predicted"/>
<protein>
    <submittedName>
        <fullName evidence="1">Uncharacterized protein</fullName>
    </submittedName>
</protein>
<dbReference type="Proteomes" id="UP000276133">
    <property type="component" value="Unassembled WGS sequence"/>
</dbReference>
<evidence type="ECO:0000313" key="2">
    <source>
        <dbReference type="Proteomes" id="UP000276133"/>
    </source>
</evidence>
<dbReference type="EMBL" id="REGN01000006">
    <property type="protein sequence ID" value="RNA45212.1"/>
    <property type="molecule type" value="Genomic_DNA"/>
</dbReference>
<reference evidence="1 2" key="1">
    <citation type="journal article" date="2018" name="Sci. Rep.">
        <title>Genomic signatures of local adaptation to the degree of environmental predictability in rotifers.</title>
        <authorList>
            <person name="Franch-Gras L."/>
            <person name="Hahn C."/>
            <person name="Garcia-Roger E.M."/>
            <person name="Carmona M.J."/>
            <person name="Serra M."/>
            <person name="Gomez A."/>
        </authorList>
    </citation>
    <scope>NUCLEOTIDE SEQUENCE [LARGE SCALE GENOMIC DNA]</scope>
    <source>
        <strain evidence="1">HYR1</strain>
    </source>
</reference>
<dbReference type="AlphaFoldDB" id="A0A3M7TAV5"/>
<comment type="caution">
    <text evidence="1">The sequence shown here is derived from an EMBL/GenBank/DDBJ whole genome shotgun (WGS) entry which is preliminary data.</text>
</comment>
<organism evidence="1 2">
    <name type="scientific">Brachionus plicatilis</name>
    <name type="common">Marine rotifer</name>
    <name type="synonym">Brachionus muelleri</name>
    <dbReference type="NCBI Taxonomy" id="10195"/>
    <lineage>
        <taxon>Eukaryota</taxon>
        <taxon>Metazoa</taxon>
        <taxon>Spiralia</taxon>
        <taxon>Gnathifera</taxon>
        <taxon>Rotifera</taxon>
        <taxon>Eurotatoria</taxon>
        <taxon>Monogononta</taxon>
        <taxon>Pseudotrocha</taxon>
        <taxon>Ploima</taxon>
        <taxon>Brachionidae</taxon>
        <taxon>Brachionus</taxon>
    </lineage>
</organism>
<sequence>NGLGVGMENKGINIKSFDGNGDPKEFKENFSLTVVMVGLDSVKSGQNEKTMENNKGFYNVNDYSREESPDLNEVELELVSIESTIDIKSISCIPKLINKKCRLVFNNDQETQKKVALFDGGETN</sequence>
<evidence type="ECO:0000313" key="1">
    <source>
        <dbReference type="EMBL" id="RNA45212.1"/>
    </source>
</evidence>
<name>A0A3M7TAV5_BRAPC</name>
<feature type="non-terminal residue" evidence="1">
    <location>
        <position position="1"/>
    </location>
</feature>
<keyword evidence="2" id="KW-1185">Reference proteome</keyword>
<accession>A0A3M7TAV5</accession>
<gene>
    <name evidence="1" type="ORF">BpHYR1_052483</name>
</gene>